<dbReference type="GO" id="GO:0036064">
    <property type="term" value="C:ciliary basal body"/>
    <property type="evidence" value="ECO:0007669"/>
    <property type="project" value="TreeGrafter"/>
</dbReference>
<feature type="region of interest" description="Disordered" evidence="5">
    <location>
        <begin position="1"/>
        <end position="117"/>
    </location>
</feature>
<feature type="region of interest" description="Disordered" evidence="5">
    <location>
        <begin position="293"/>
        <end position="335"/>
    </location>
</feature>
<feature type="compositionally biased region" description="Basic and acidic residues" evidence="5">
    <location>
        <begin position="108"/>
        <end position="117"/>
    </location>
</feature>
<dbReference type="GeneID" id="117138051"/>
<dbReference type="PANTHER" id="PTHR15654">
    <property type="entry name" value="COILED-COIL DOMAIN-CONTAINING PROTEIN 113-RELATED"/>
    <property type="match status" value="1"/>
</dbReference>
<evidence type="ECO:0000256" key="3">
    <source>
        <dbReference type="ARBA" id="ARBA00023273"/>
    </source>
</evidence>
<sequence length="730" mass="83268">MSQNPASMEEVLHVAEANEAGEKSEVDPVVVPAESTAEPEGISKPEEASQPVGDEPLEEKPQIEPAAITAQEATEEEQEAGTTEHVAIEATELGNEVQPTEASDELSPEEKKLKLKKERKERLKNFATTRFAPMAIESPVHFTPEHIEEIRDNEVEEEEHEQLVNFDEPTIGDGESVSSSVLTVESEDYPFQAPKLVSLFPTYGFTDGPVDRNIFQSDVKYEDIDYSVSLTGISIVSTRTLKTECDPDSVQLKTNFLRDFDVPSLSDISEEHDASPQSLDARSVISVQDDHGFFADPTSNMDSGSSSSSESIGDMDKEQQAEEAAPESEVDSLDVSDIPEFDEIPVVKRVEQNQGSLDAFSTLSKVAFAVPEVRDDPTISHALEIKAVVRELLYDLFEETASLSDVQNKDNKIRAKLDKDKLLSELDKVITTFLYERYTNEMVGNRLVEYYKRNRNARVFTPLSPENEKRFHTRYMHALDQLDSLKYRLDVAKHKHAIQMNRVILDLHSAQSVASITEERLEHLFREQLVRADSDNLRRLVDRELRMMTAKRNEISDSRLFLITRKHTLGRIMGKIKELDTLSETLSIEDFLAVQNNVFALQKKIEERNTDLKRMRTQFLMDVHLTRHNREKALALAENFELSKMRLRSAIKNQKVLRRRLYEVKLERKKMRQQSKDMTFHGGILAMPSLMYDYDNTVERLKEKRETVAKLKETMKSLQRRLSCVEGRSI</sequence>
<evidence type="ECO:0000256" key="2">
    <source>
        <dbReference type="ARBA" id="ARBA00023054"/>
    </source>
</evidence>
<evidence type="ECO:0000259" key="6">
    <source>
        <dbReference type="Pfam" id="PF13870"/>
    </source>
</evidence>
<accession>A0A6P8JJ27</accession>
<dbReference type="RefSeq" id="XP_033155758.1">
    <property type="nucleotide sequence ID" value="XM_033299867.1"/>
</dbReference>
<dbReference type="InterPro" id="IPR051885">
    <property type="entry name" value="CC_CF"/>
</dbReference>
<evidence type="ECO:0000256" key="1">
    <source>
        <dbReference type="ARBA" id="ARBA00004138"/>
    </source>
</evidence>
<dbReference type="AlphaFoldDB" id="A0A6P8JJ27"/>
<dbReference type="GO" id="GO:0005930">
    <property type="term" value="C:axoneme"/>
    <property type="evidence" value="ECO:0007669"/>
    <property type="project" value="TreeGrafter"/>
</dbReference>
<reference evidence="8" key="1">
    <citation type="submission" date="2025-08" db="UniProtKB">
        <authorList>
            <consortium name="RefSeq"/>
        </authorList>
    </citation>
    <scope>IDENTIFICATION</scope>
    <source>
        <strain evidence="8">Mau12</strain>
        <tissue evidence="8">Whole Body</tissue>
    </source>
</reference>
<keyword evidence="7" id="KW-1185">Reference proteome</keyword>
<organism evidence="7 8">
    <name type="scientific">Drosophila mauritiana</name>
    <name type="common">Fruit fly</name>
    <dbReference type="NCBI Taxonomy" id="7226"/>
    <lineage>
        <taxon>Eukaryota</taxon>
        <taxon>Metazoa</taxon>
        <taxon>Ecdysozoa</taxon>
        <taxon>Arthropoda</taxon>
        <taxon>Hexapoda</taxon>
        <taxon>Insecta</taxon>
        <taxon>Pterygota</taxon>
        <taxon>Neoptera</taxon>
        <taxon>Endopterygota</taxon>
        <taxon>Diptera</taxon>
        <taxon>Brachycera</taxon>
        <taxon>Muscomorpha</taxon>
        <taxon>Ephydroidea</taxon>
        <taxon>Drosophilidae</taxon>
        <taxon>Drosophila</taxon>
        <taxon>Sophophora</taxon>
    </lineage>
</organism>
<protein>
    <submittedName>
        <fullName evidence="8">Uncharacterized protein LOC117138051</fullName>
    </submittedName>
</protein>
<evidence type="ECO:0000256" key="5">
    <source>
        <dbReference type="SAM" id="MobiDB-lite"/>
    </source>
</evidence>
<gene>
    <name evidence="8" type="primary">LOC117138051</name>
</gene>
<feature type="compositionally biased region" description="Low complexity" evidence="5">
    <location>
        <begin position="299"/>
        <end position="311"/>
    </location>
</feature>
<proteinExistence type="predicted"/>
<evidence type="ECO:0000256" key="4">
    <source>
        <dbReference type="SAM" id="Coils"/>
    </source>
</evidence>
<feature type="compositionally biased region" description="Low complexity" evidence="5">
    <location>
        <begin position="63"/>
        <end position="72"/>
    </location>
</feature>
<keyword evidence="3" id="KW-0966">Cell projection</keyword>
<feature type="compositionally biased region" description="Acidic residues" evidence="5">
    <location>
        <begin position="324"/>
        <end position="335"/>
    </location>
</feature>
<dbReference type="GO" id="GO:0060271">
    <property type="term" value="P:cilium assembly"/>
    <property type="evidence" value="ECO:0007669"/>
    <property type="project" value="TreeGrafter"/>
</dbReference>
<keyword evidence="2 4" id="KW-0175">Coiled coil</keyword>
<dbReference type="Proteomes" id="UP000515162">
    <property type="component" value="Chromosome 2R"/>
</dbReference>
<feature type="coiled-coil region" evidence="4">
    <location>
        <begin position="694"/>
        <end position="728"/>
    </location>
</feature>
<dbReference type="InterPro" id="IPR025254">
    <property type="entry name" value="CCDC113/CCDC96_CC"/>
</dbReference>
<name>A0A6P8JJ27_DROMA</name>
<evidence type="ECO:0000313" key="8">
    <source>
        <dbReference type="RefSeq" id="XP_033155758.1"/>
    </source>
</evidence>
<comment type="subcellular location">
    <subcellularLocation>
        <location evidence="1">Cell projection</location>
        <location evidence="1">Cilium</location>
    </subcellularLocation>
</comment>
<evidence type="ECO:0000313" key="7">
    <source>
        <dbReference type="Proteomes" id="UP000515162"/>
    </source>
</evidence>
<dbReference type="PANTHER" id="PTHR15654:SF1">
    <property type="entry name" value="COILED-COIL DOMAIN-CONTAINING PROTEIN 96"/>
    <property type="match status" value="1"/>
</dbReference>
<feature type="domain" description="CCDC113/CCDC96 coiled-coil" evidence="6">
    <location>
        <begin position="548"/>
        <end position="723"/>
    </location>
</feature>
<dbReference type="Pfam" id="PF13870">
    <property type="entry name" value="CCDC113_CCDC96_CC"/>
    <property type="match status" value="1"/>
</dbReference>